<evidence type="ECO:0000313" key="5">
    <source>
        <dbReference type="Proteomes" id="UP001596104"/>
    </source>
</evidence>
<feature type="domain" description="Primase C-terminal 2" evidence="1">
    <location>
        <begin position="186"/>
        <end position="266"/>
    </location>
</feature>
<feature type="domain" description="DNA primase/polymerase bifunctional N-terminal" evidence="2">
    <location>
        <begin position="22"/>
        <end position="139"/>
    </location>
</feature>
<proteinExistence type="predicted"/>
<dbReference type="Gene3D" id="3.40.50.300">
    <property type="entry name" value="P-loop containing nucleotide triphosphate hydrolases"/>
    <property type="match status" value="1"/>
</dbReference>
<dbReference type="InterPro" id="IPR014819">
    <property type="entry name" value="PriCT_2"/>
</dbReference>
<evidence type="ECO:0000259" key="2">
    <source>
        <dbReference type="Pfam" id="PF09250"/>
    </source>
</evidence>
<gene>
    <name evidence="4" type="ORF">ACFPPC_08410</name>
</gene>
<sequence length="784" mass="89283">TATSQASSANASDFFNSLLGVRLGQWSKVGDYFLHVLDLDIRDESLAAQARDKLTELFPDWRTFPIVASGSGGESRHVYLLSSKHFPSRKLAHGETKIEDAEGKKHWSWEIELFGTGKQVAIPPSIHPDTGKPYRWLQQFDFSDLDLGFGPIVPASRLETLIGSDDSSIELDDERLAPVGLTVDQVRELLNQLPNDDSDYDDWLNVMASVQHEAFGRSKSEKAAFFEVFRAWSARSKKHDDKTTKYKFYSFKNRTDRRHRTMRSVMAEVQQIALDAEIDNLGDESDDLIVDDLGDDVEDQFDDLLGNGKPEVSKRQQKLNKGKVEHALGHVPPKIARINRKHAVAFINGKTTIITENADTSVSYGTVGDLHNFYENDRVATEKATEPVTKFWLRHKARREYPNGVVFAPCEEVPGAYNHWRGYAVDADSKASCKLILRHIRKILCKDDEAANRYFLGWLAHMIQRPWEKPGVAVVLRGAKGAGKDTIGDYVGGLFPHHHVKVANQEHMVGRFNAHQEKCLMLHVEEGFWAGNKQADGALKHLITSEKVFIEPKGLNGFHVKSVLRLFMSSNERWVVPATGDERRYFVLDVSDRYSVKKSTADERDAYFGAIRDEMLNGGREALLHYLQTYDISKFKVRSAPNTSALADQKVQGLRNFERWWFNMLQNGTTEFPAYTIGGSREGVWLKEPIVVDCVELQEAYGRWMRTRRFDGDELQDFEIGKHLRGLLPSCRISKPRRDGKQVRSYIFPDLNESRSEFEAWIGSQLNWPDEEEIIEVPEYDDLD</sequence>
<dbReference type="Proteomes" id="UP001596104">
    <property type="component" value="Unassembled WGS sequence"/>
</dbReference>
<dbReference type="InterPro" id="IPR015330">
    <property type="entry name" value="DNA_primase/pol_bifunc_N"/>
</dbReference>
<evidence type="ECO:0000313" key="4">
    <source>
        <dbReference type="EMBL" id="MFC5392657.1"/>
    </source>
</evidence>
<dbReference type="InterPro" id="IPR045455">
    <property type="entry name" value="NrS-1_pol-like_helicase"/>
</dbReference>
<comment type="caution">
    <text evidence="4">The sequence shown here is derived from an EMBL/GenBank/DDBJ whole genome shotgun (WGS) entry which is preliminary data.</text>
</comment>
<organism evidence="4 5">
    <name type="scientific">Bosea vestrisii</name>
    <dbReference type="NCBI Taxonomy" id="151416"/>
    <lineage>
        <taxon>Bacteria</taxon>
        <taxon>Pseudomonadati</taxon>
        <taxon>Pseudomonadota</taxon>
        <taxon>Alphaproteobacteria</taxon>
        <taxon>Hyphomicrobiales</taxon>
        <taxon>Boseaceae</taxon>
        <taxon>Bosea</taxon>
    </lineage>
</organism>
<dbReference type="EMBL" id="JBHSLV010000013">
    <property type="protein sequence ID" value="MFC5392657.1"/>
    <property type="molecule type" value="Genomic_DNA"/>
</dbReference>
<dbReference type="Pfam" id="PF09250">
    <property type="entry name" value="Prim-Pol"/>
    <property type="match status" value="1"/>
</dbReference>
<dbReference type="Pfam" id="PF08707">
    <property type="entry name" value="PriCT_2"/>
    <property type="match status" value="1"/>
</dbReference>
<dbReference type="Pfam" id="PF19263">
    <property type="entry name" value="DUF5906"/>
    <property type="match status" value="1"/>
</dbReference>
<evidence type="ECO:0000259" key="1">
    <source>
        <dbReference type="Pfam" id="PF08707"/>
    </source>
</evidence>
<name>A0ABW0H8E5_9HYPH</name>
<evidence type="ECO:0000259" key="3">
    <source>
        <dbReference type="Pfam" id="PF19263"/>
    </source>
</evidence>
<protein>
    <submittedName>
        <fullName evidence="4">DUF5906 domain-containing protein</fullName>
    </submittedName>
</protein>
<reference evidence="5" key="1">
    <citation type="journal article" date="2019" name="Int. J. Syst. Evol. Microbiol.">
        <title>The Global Catalogue of Microorganisms (GCM) 10K type strain sequencing project: providing services to taxonomists for standard genome sequencing and annotation.</title>
        <authorList>
            <consortium name="The Broad Institute Genomics Platform"/>
            <consortium name="The Broad Institute Genome Sequencing Center for Infectious Disease"/>
            <person name="Wu L."/>
            <person name="Ma J."/>
        </authorList>
    </citation>
    <scope>NUCLEOTIDE SEQUENCE [LARGE SCALE GENOMIC DNA]</scope>
    <source>
        <strain evidence="5">CGMCC 1.16326</strain>
    </source>
</reference>
<keyword evidence="5" id="KW-1185">Reference proteome</keyword>
<feature type="domain" description="NrS-1 polymerase-like helicase" evidence="3">
    <location>
        <begin position="476"/>
        <end position="584"/>
    </location>
</feature>
<accession>A0ABW0H8E5</accession>
<dbReference type="RefSeq" id="WP_377007482.1">
    <property type="nucleotide sequence ID" value="NZ_JBHSLV010000013.1"/>
</dbReference>
<dbReference type="InterPro" id="IPR027417">
    <property type="entry name" value="P-loop_NTPase"/>
</dbReference>
<feature type="non-terminal residue" evidence="4">
    <location>
        <position position="1"/>
    </location>
</feature>